<dbReference type="Gene3D" id="1.25.10.10">
    <property type="entry name" value="Leucine-rich Repeat Variant"/>
    <property type="match status" value="4"/>
</dbReference>
<dbReference type="PANTHER" id="PTHR15651">
    <property type="entry name" value="ARMADILLO REPEAT-CONTAINING PROTEIN 8"/>
    <property type="match status" value="1"/>
</dbReference>
<comment type="subcellular location">
    <subcellularLocation>
        <location evidence="2">Cytoplasm</location>
    </subcellularLocation>
    <subcellularLocation>
        <location evidence="1">Nucleus</location>
    </subcellularLocation>
</comment>
<keyword evidence="3" id="KW-0963">Cytoplasm</keyword>
<dbReference type="EMBL" id="JAHCVI010000001">
    <property type="protein sequence ID" value="KAG7294325.1"/>
    <property type="molecule type" value="Genomic_DNA"/>
</dbReference>
<feature type="repeat" description="ARM" evidence="6">
    <location>
        <begin position="112"/>
        <end position="146"/>
    </location>
</feature>
<dbReference type="GO" id="GO:0043161">
    <property type="term" value="P:proteasome-mediated ubiquitin-dependent protein catabolic process"/>
    <property type="evidence" value="ECO:0007669"/>
    <property type="project" value="TreeGrafter"/>
</dbReference>
<evidence type="ECO:0000256" key="6">
    <source>
        <dbReference type="PROSITE-ProRule" id="PRU00259"/>
    </source>
</evidence>
<dbReference type="GO" id="GO:0005634">
    <property type="term" value="C:nucleus"/>
    <property type="evidence" value="ECO:0007669"/>
    <property type="project" value="UniProtKB-SubCell"/>
</dbReference>
<dbReference type="AlphaFoldDB" id="A0AAD4F7K1"/>
<feature type="compositionally biased region" description="Basic and acidic residues" evidence="7">
    <location>
        <begin position="762"/>
        <end position="776"/>
    </location>
</feature>
<keyword evidence="4" id="KW-0677">Repeat</keyword>
<name>A0AAD4F7K1_9PEZI</name>
<dbReference type="PROSITE" id="PS50176">
    <property type="entry name" value="ARM_REPEAT"/>
    <property type="match status" value="1"/>
</dbReference>
<evidence type="ECO:0000256" key="3">
    <source>
        <dbReference type="ARBA" id="ARBA00022490"/>
    </source>
</evidence>
<organism evidence="8 9">
    <name type="scientific">Staphylotrichum longicolle</name>
    <dbReference type="NCBI Taxonomy" id="669026"/>
    <lineage>
        <taxon>Eukaryota</taxon>
        <taxon>Fungi</taxon>
        <taxon>Dikarya</taxon>
        <taxon>Ascomycota</taxon>
        <taxon>Pezizomycotina</taxon>
        <taxon>Sordariomycetes</taxon>
        <taxon>Sordariomycetidae</taxon>
        <taxon>Sordariales</taxon>
        <taxon>Chaetomiaceae</taxon>
        <taxon>Staphylotrichum</taxon>
    </lineage>
</organism>
<accession>A0AAD4F7K1</accession>
<evidence type="ECO:0000256" key="2">
    <source>
        <dbReference type="ARBA" id="ARBA00004496"/>
    </source>
</evidence>
<dbReference type="InterPro" id="IPR011989">
    <property type="entry name" value="ARM-like"/>
</dbReference>
<keyword evidence="5" id="KW-0539">Nucleus</keyword>
<protein>
    <recommendedName>
        <fullName evidence="10">Armadillo repeat-containing protein 8</fullName>
    </recommendedName>
</protein>
<dbReference type="SUPFAM" id="SSF48371">
    <property type="entry name" value="ARM repeat"/>
    <property type="match status" value="1"/>
</dbReference>
<gene>
    <name evidence="8" type="ORF">NEMBOFW57_004396</name>
</gene>
<sequence length="1097" mass="119376">MARVQSPPVLSQIRVARTYSEQATALRALKDDIIGHSQRKEWWIQNGILESLLKILQNSVRPPTRSSGKERSQSKQPKPLAEDEVVRVLCLQLLNSFAIGGTAFLSALHAVGVVPIAMSAISSPNNPPEVVLTALRVMNNITASTQLAAPGADDTSALADALFSPRSLEALCAILYQESTLVVVQEQKRLVANLISQLCKGPQHQNALANSGVVDALATMLASFVAARGEVVACAEVVGQADGLDKLIPAPAAPGADLALVLEALSTIVANSRFRSCLLRCSPSIMAIFPCLEFKPPASEQRQAWAALELSGYGRVRHREPGAMDYMLSAVPIPQSRSKSKTFEEYPPLGYSPSRDNLAGASASGTRSSTFEFGRLDLSRVDLCGEDEIINDPESPLIPWLIHLVRSPDDLERVMAASLLTSLFKAGLANPDREQFLVVLVIPLLCQLMKDHDQEIPASVLQSPYVQPDMARQWLIQERAPDVLARLVGESEALQQGAYDCGAIRMAVKLLKDSYEPQPTQGPPRPWSPTPERPASSEEGLPTCRVGPPGQVPASVHRIKMRASALKLVAAMATLSHEYRQALVAADVVPYIAESLSRYPGKPKSPKEKSATDRMTDGGDTGEMSPYGYNTNAVIIAACHATRALARSPSVVRTALQDHGVGLPINTLLRHPDTEVQVAASGALINLVTNCSPLVQLFLEADIVKTLCENAHSHHPGLQVNALWGLKHLVSNLDNNLRKQCLEELEPGWLVQLISDDSSDEEASRARERSQRRATDADNDEDMDSEPGRKTRADTLAIQEQGLGFIRNLIMLPNPSNQTDMVDYLFAELGQDRLFGILADKLRMRVVGAMGRRAAAGSTTPGNAAVALYPQPRIIENLTYILVHMAAGAPRHRQLVVAQTELLRLLGTHFSSSHAGVRKALCQLFMNLSYLESDADRQPWSLRSSELERLGVLASLEKLEKGDADLGVRERAKAAVAQMNIAQGDLDGEREQDNQDGEEESAELAEAADAARQLAAAADVSLHQAEMAALWDLMAVDMDMEPQQDGSLVAKLLHALWACQHVFWPMVHRFAVVRLCKALLFALRAMWVVLFFMCPGE</sequence>
<dbReference type="GO" id="GO:0034657">
    <property type="term" value="C:GID complex"/>
    <property type="evidence" value="ECO:0007669"/>
    <property type="project" value="TreeGrafter"/>
</dbReference>
<dbReference type="PANTHER" id="PTHR15651:SF7">
    <property type="entry name" value="ARMADILLO REPEAT-CONTAINING PROTEIN 8"/>
    <property type="match status" value="1"/>
</dbReference>
<keyword evidence="9" id="KW-1185">Reference proteome</keyword>
<dbReference type="GO" id="GO:0005737">
    <property type="term" value="C:cytoplasm"/>
    <property type="evidence" value="ECO:0007669"/>
    <property type="project" value="UniProtKB-SubCell"/>
</dbReference>
<comment type="caution">
    <text evidence="8">The sequence shown here is derived from an EMBL/GenBank/DDBJ whole genome shotgun (WGS) entry which is preliminary data.</text>
</comment>
<evidence type="ECO:0000313" key="9">
    <source>
        <dbReference type="Proteomes" id="UP001197093"/>
    </source>
</evidence>
<feature type="compositionally biased region" description="Basic and acidic residues" evidence="7">
    <location>
        <begin position="605"/>
        <end position="617"/>
    </location>
</feature>
<evidence type="ECO:0000256" key="7">
    <source>
        <dbReference type="SAM" id="MobiDB-lite"/>
    </source>
</evidence>
<feature type="region of interest" description="Disordered" evidence="7">
    <location>
        <begin position="760"/>
        <end position="793"/>
    </location>
</feature>
<evidence type="ECO:0008006" key="10">
    <source>
        <dbReference type="Google" id="ProtNLM"/>
    </source>
</evidence>
<dbReference type="Proteomes" id="UP001197093">
    <property type="component" value="Unassembled WGS sequence"/>
</dbReference>
<feature type="compositionally biased region" description="Pro residues" evidence="7">
    <location>
        <begin position="520"/>
        <end position="532"/>
    </location>
</feature>
<dbReference type="InterPro" id="IPR016024">
    <property type="entry name" value="ARM-type_fold"/>
</dbReference>
<feature type="region of interest" description="Disordered" evidence="7">
    <location>
        <begin position="514"/>
        <end position="551"/>
    </location>
</feature>
<evidence type="ECO:0000256" key="4">
    <source>
        <dbReference type="ARBA" id="ARBA00022737"/>
    </source>
</evidence>
<feature type="region of interest" description="Disordered" evidence="7">
    <location>
        <begin position="60"/>
        <end position="79"/>
    </location>
</feature>
<reference evidence="8" key="1">
    <citation type="submission" date="2023-02" db="EMBL/GenBank/DDBJ databases">
        <authorList>
            <person name="Palmer J.M."/>
        </authorList>
    </citation>
    <scope>NUCLEOTIDE SEQUENCE</scope>
    <source>
        <strain evidence="8">FW57</strain>
    </source>
</reference>
<proteinExistence type="predicted"/>
<feature type="region of interest" description="Disordered" evidence="7">
    <location>
        <begin position="599"/>
        <end position="621"/>
    </location>
</feature>
<dbReference type="InterPro" id="IPR038739">
    <property type="entry name" value="ARMC8/Vid28"/>
</dbReference>
<evidence type="ECO:0000313" key="8">
    <source>
        <dbReference type="EMBL" id="KAG7294325.1"/>
    </source>
</evidence>
<evidence type="ECO:0000256" key="1">
    <source>
        <dbReference type="ARBA" id="ARBA00004123"/>
    </source>
</evidence>
<dbReference type="InterPro" id="IPR000225">
    <property type="entry name" value="Armadillo"/>
</dbReference>
<evidence type="ECO:0000256" key="5">
    <source>
        <dbReference type="ARBA" id="ARBA00023242"/>
    </source>
</evidence>